<evidence type="ECO:0000256" key="1">
    <source>
        <dbReference type="ARBA" id="ARBA00004651"/>
    </source>
</evidence>
<dbReference type="AlphaFoldDB" id="A0A3M4LZ11"/>
<sequence length="377" mass="39539">MYLSSLPEIAREYQTSFASVQLTLTFFLLAMGAGQLLFGPIVDAWGRRRPLLAGLTLFTICSLGAAWAPTLETLIAFRFVQGLGSALTLVVIMSMVRDVSEGVTATRLFALLMTIEGVAPIIAPALGGFIDAHFGWRAVMLVLAFFGLAVFCNSWFSLPETLDAKAREPLSFGAACRTYRAIARDRSFLRPTLAVAVVFFFLFAYIGGATLVYQETYGLSAQSFGMLFGVTGVAILIGAMLAGKLVSRVGLSRLSLLGVACMAGGAAIALASTLTGLGLPGIVLGMAVALFGLGIAESTLMSLVMSSQERALGSTAALLGAFQLSVSSSATPISALVLIHGPVAWTMLLTFSALLACLLTKLSLPRDAGENFNLAGH</sequence>
<feature type="transmembrane region" description="Helical" evidence="8">
    <location>
        <begin position="345"/>
        <end position="364"/>
    </location>
</feature>
<dbReference type="GO" id="GO:0042910">
    <property type="term" value="F:xenobiotic transmembrane transporter activity"/>
    <property type="evidence" value="ECO:0007669"/>
    <property type="project" value="InterPro"/>
</dbReference>
<dbReference type="SUPFAM" id="SSF103473">
    <property type="entry name" value="MFS general substrate transporter"/>
    <property type="match status" value="1"/>
</dbReference>
<dbReference type="InterPro" id="IPR020846">
    <property type="entry name" value="MFS_dom"/>
</dbReference>
<evidence type="ECO:0000313" key="11">
    <source>
        <dbReference type="Proteomes" id="UP000277236"/>
    </source>
</evidence>
<dbReference type="EMBL" id="RBRE01000040">
    <property type="protein sequence ID" value="RMQ46686.1"/>
    <property type="molecule type" value="Genomic_DNA"/>
</dbReference>
<dbReference type="NCBIfam" id="TIGR00710">
    <property type="entry name" value="efflux_Bcr_CflA"/>
    <property type="match status" value="1"/>
</dbReference>
<feature type="transmembrane region" description="Helical" evidence="8">
    <location>
        <begin position="254"/>
        <end position="275"/>
    </location>
</feature>
<feature type="transmembrane region" description="Helical" evidence="8">
    <location>
        <begin position="75"/>
        <end position="96"/>
    </location>
</feature>
<feature type="transmembrane region" description="Helical" evidence="8">
    <location>
        <begin position="193"/>
        <end position="213"/>
    </location>
</feature>
<evidence type="ECO:0000256" key="8">
    <source>
        <dbReference type="RuleBase" id="RU365088"/>
    </source>
</evidence>
<feature type="transmembrane region" description="Helical" evidence="8">
    <location>
        <begin position="316"/>
        <end position="339"/>
    </location>
</feature>
<dbReference type="CDD" id="cd17320">
    <property type="entry name" value="MFS_MdfA_MDR_like"/>
    <property type="match status" value="1"/>
</dbReference>
<feature type="transmembrane region" description="Helical" evidence="8">
    <location>
        <begin position="281"/>
        <end position="304"/>
    </location>
</feature>
<gene>
    <name evidence="10" type="ORF">ALQ04_02110</name>
</gene>
<dbReference type="PANTHER" id="PTHR43124">
    <property type="entry name" value="PURINE EFFLUX PUMP PBUE"/>
    <property type="match status" value="1"/>
</dbReference>
<keyword evidence="7 8" id="KW-0472">Membrane</keyword>
<keyword evidence="3 8" id="KW-0813">Transport</keyword>
<dbReference type="InterPro" id="IPR011701">
    <property type="entry name" value="MFS"/>
</dbReference>
<proteinExistence type="inferred from homology"/>
<protein>
    <recommendedName>
        <fullName evidence="8">Bcr/CflA family efflux transporter</fullName>
    </recommendedName>
</protein>
<evidence type="ECO:0000256" key="5">
    <source>
        <dbReference type="ARBA" id="ARBA00022692"/>
    </source>
</evidence>
<feature type="transmembrane region" description="Helical" evidence="8">
    <location>
        <begin position="136"/>
        <end position="158"/>
    </location>
</feature>
<reference evidence="10 11" key="1">
    <citation type="submission" date="2018-08" db="EMBL/GenBank/DDBJ databases">
        <title>Recombination of ecologically and evolutionarily significant loci maintains genetic cohesion in the Pseudomonas syringae species complex.</title>
        <authorList>
            <person name="Dillon M."/>
            <person name="Thakur S."/>
            <person name="Almeida R.N.D."/>
            <person name="Weir B.S."/>
            <person name="Guttman D.S."/>
        </authorList>
    </citation>
    <scope>NUCLEOTIDE SEQUENCE [LARGE SCALE GENOMIC DNA]</scope>
    <source>
        <strain evidence="10 11">ICMP 3353</strain>
    </source>
</reference>
<dbReference type="Proteomes" id="UP000277236">
    <property type="component" value="Unassembled WGS sequence"/>
</dbReference>
<dbReference type="GO" id="GO:1990961">
    <property type="term" value="P:xenobiotic detoxification by transmembrane export across the plasma membrane"/>
    <property type="evidence" value="ECO:0007669"/>
    <property type="project" value="InterPro"/>
</dbReference>
<feature type="transmembrane region" description="Helical" evidence="8">
    <location>
        <begin position="108"/>
        <end position="130"/>
    </location>
</feature>
<dbReference type="Gene3D" id="1.20.1720.10">
    <property type="entry name" value="Multidrug resistance protein D"/>
    <property type="match status" value="1"/>
</dbReference>
<dbReference type="GO" id="GO:0005886">
    <property type="term" value="C:plasma membrane"/>
    <property type="evidence" value="ECO:0007669"/>
    <property type="project" value="UniProtKB-SubCell"/>
</dbReference>
<dbReference type="InterPro" id="IPR004812">
    <property type="entry name" value="Efflux_drug-R_Bcr/CmlA"/>
</dbReference>
<name>A0A3M4LZ11_PSECI</name>
<comment type="caution">
    <text evidence="10">The sequence shown here is derived from an EMBL/GenBank/DDBJ whole genome shotgun (WGS) entry which is preliminary data.</text>
</comment>
<feature type="transmembrane region" description="Helical" evidence="8">
    <location>
        <begin position="51"/>
        <end position="69"/>
    </location>
</feature>
<organism evidence="10 11">
    <name type="scientific">Pseudomonas cichorii</name>
    <dbReference type="NCBI Taxonomy" id="36746"/>
    <lineage>
        <taxon>Bacteria</taxon>
        <taxon>Pseudomonadati</taxon>
        <taxon>Pseudomonadota</taxon>
        <taxon>Gammaproteobacteria</taxon>
        <taxon>Pseudomonadales</taxon>
        <taxon>Pseudomonadaceae</taxon>
        <taxon>Pseudomonas</taxon>
    </lineage>
</organism>
<evidence type="ECO:0000256" key="4">
    <source>
        <dbReference type="ARBA" id="ARBA00022475"/>
    </source>
</evidence>
<evidence type="ECO:0000313" key="10">
    <source>
        <dbReference type="EMBL" id="RMQ46686.1"/>
    </source>
</evidence>
<dbReference type="InterPro" id="IPR036259">
    <property type="entry name" value="MFS_trans_sf"/>
</dbReference>
<accession>A0A3M4LZ11</accession>
<evidence type="ECO:0000256" key="6">
    <source>
        <dbReference type="ARBA" id="ARBA00022989"/>
    </source>
</evidence>
<comment type="subcellular location">
    <subcellularLocation>
        <location evidence="8">Cell inner membrane</location>
        <topology evidence="8">Multi-pass membrane protein</topology>
    </subcellularLocation>
    <subcellularLocation>
        <location evidence="1">Cell membrane</location>
        <topology evidence="1">Multi-pass membrane protein</topology>
    </subcellularLocation>
</comment>
<keyword evidence="5 8" id="KW-0812">Transmembrane</keyword>
<feature type="transmembrane region" description="Helical" evidence="8">
    <location>
        <begin position="20"/>
        <end position="39"/>
    </location>
</feature>
<evidence type="ECO:0000256" key="3">
    <source>
        <dbReference type="ARBA" id="ARBA00022448"/>
    </source>
</evidence>
<feature type="transmembrane region" description="Helical" evidence="8">
    <location>
        <begin position="219"/>
        <end position="242"/>
    </location>
</feature>
<evidence type="ECO:0000256" key="2">
    <source>
        <dbReference type="ARBA" id="ARBA00006236"/>
    </source>
</evidence>
<dbReference type="PANTHER" id="PTHR43124:SF3">
    <property type="entry name" value="CHLORAMPHENICOL EFFLUX PUMP RV0191"/>
    <property type="match status" value="1"/>
</dbReference>
<comment type="caution">
    <text evidence="8">Lacks conserved residue(s) required for the propagation of feature annotation.</text>
</comment>
<dbReference type="PROSITE" id="PS50850">
    <property type="entry name" value="MFS"/>
    <property type="match status" value="1"/>
</dbReference>
<evidence type="ECO:0000256" key="7">
    <source>
        <dbReference type="ARBA" id="ARBA00023136"/>
    </source>
</evidence>
<evidence type="ECO:0000259" key="9">
    <source>
        <dbReference type="PROSITE" id="PS50850"/>
    </source>
</evidence>
<keyword evidence="8" id="KW-0997">Cell inner membrane</keyword>
<comment type="similarity">
    <text evidence="2 8">Belongs to the major facilitator superfamily. Bcr/CmlA family.</text>
</comment>
<dbReference type="InterPro" id="IPR050189">
    <property type="entry name" value="MFS_Efflux_Transporters"/>
</dbReference>
<keyword evidence="6 8" id="KW-1133">Transmembrane helix</keyword>
<feature type="domain" description="Major facilitator superfamily (MFS) profile" evidence="9">
    <location>
        <begin position="1"/>
        <end position="368"/>
    </location>
</feature>
<dbReference type="Pfam" id="PF07690">
    <property type="entry name" value="MFS_1"/>
    <property type="match status" value="1"/>
</dbReference>
<keyword evidence="4" id="KW-1003">Cell membrane</keyword>